<feature type="transmembrane region" description="Helical" evidence="1">
    <location>
        <begin position="50"/>
        <end position="69"/>
    </location>
</feature>
<dbReference type="Proteomes" id="UP000799118">
    <property type="component" value="Unassembled WGS sequence"/>
</dbReference>
<reference evidence="2" key="1">
    <citation type="journal article" date="2019" name="Environ. Microbiol.">
        <title>Fungal ecological strategies reflected in gene transcription - a case study of two litter decomposers.</title>
        <authorList>
            <person name="Barbi F."/>
            <person name="Kohler A."/>
            <person name="Barry K."/>
            <person name="Baskaran P."/>
            <person name="Daum C."/>
            <person name="Fauchery L."/>
            <person name="Ihrmark K."/>
            <person name="Kuo A."/>
            <person name="LaButti K."/>
            <person name="Lipzen A."/>
            <person name="Morin E."/>
            <person name="Grigoriev I.V."/>
            <person name="Henrissat B."/>
            <person name="Lindahl B."/>
            <person name="Martin F."/>
        </authorList>
    </citation>
    <scope>NUCLEOTIDE SEQUENCE</scope>
    <source>
        <strain evidence="2">JB14</strain>
    </source>
</reference>
<sequence>MSNSACSDCDVHVQVFLPANRLLLQLWIRWNAVPVAALLQRGGLTDTRMLLERLPVSAVLYLLCAIVFLF</sequence>
<keyword evidence="3" id="KW-1185">Reference proteome</keyword>
<proteinExistence type="predicted"/>
<accession>A0A6A4HUI3</accession>
<evidence type="ECO:0000256" key="1">
    <source>
        <dbReference type="SAM" id="Phobius"/>
    </source>
</evidence>
<protein>
    <submittedName>
        <fullName evidence="2">Uncharacterized protein</fullName>
    </submittedName>
</protein>
<name>A0A6A4HUI3_9AGAR</name>
<evidence type="ECO:0000313" key="2">
    <source>
        <dbReference type="EMBL" id="KAE9400355.1"/>
    </source>
</evidence>
<keyword evidence="1" id="KW-1133">Transmembrane helix</keyword>
<keyword evidence="1" id="KW-0472">Membrane</keyword>
<keyword evidence="1" id="KW-0812">Transmembrane</keyword>
<dbReference type="AlphaFoldDB" id="A0A6A4HUI3"/>
<dbReference type="EMBL" id="ML769457">
    <property type="protein sequence ID" value="KAE9400355.1"/>
    <property type="molecule type" value="Genomic_DNA"/>
</dbReference>
<organism evidence="2 3">
    <name type="scientific">Gymnopus androsaceus JB14</name>
    <dbReference type="NCBI Taxonomy" id="1447944"/>
    <lineage>
        <taxon>Eukaryota</taxon>
        <taxon>Fungi</taxon>
        <taxon>Dikarya</taxon>
        <taxon>Basidiomycota</taxon>
        <taxon>Agaricomycotina</taxon>
        <taxon>Agaricomycetes</taxon>
        <taxon>Agaricomycetidae</taxon>
        <taxon>Agaricales</taxon>
        <taxon>Marasmiineae</taxon>
        <taxon>Omphalotaceae</taxon>
        <taxon>Gymnopus</taxon>
    </lineage>
</organism>
<gene>
    <name evidence="2" type="ORF">BT96DRAFT_649785</name>
</gene>
<evidence type="ECO:0000313" key="3">
    <source>
        <dbReference type="Proteomes" id="UP000799118"/>
    </source>
</evidence>